<keyword evidence="6" id="KW-0574">Periplasm</keyword>
<dbReference type="PROSITE" id="PS51257">
    <property type="entry name" value="PROKAR_LIPOPROTEIN"/>
    <property type="match status" value="1"/>
</dbReference>
<sequence>MKSKKLKRWGTICVAALTAGALLCSCGSQQFVAKNKIHVGVTYYNQSDTFLNELLECFVEDLKDSGKDAVETTVTIRDAAGSQRTQNDQVKELIDAGCDVLCVNLVDRADPSEIIDLARECDVPIVFFNREPVAEDLLQWDKLYYVGADAEQSGILQGELASDLIKQDGSTDRNGDGKIQYVILEGEAGHQDAIIRTENAVETMKNNGVELEKLSYQIANWNRAQAQNRMQQMIGQYGDGIELVLANNDDMALGAVDAYEKSELSEEDYPVFFGIDGTDVGVQAVADGAFAGTVYNDKEGQAEAMAELAVVLATGDGLQNLEFERGKYIYLPYEKITRENVSTFFKAAVPGE</sequence>
<evidence type="ECO:0000256" key="4">
    <source>
        <dbReference type="ARBA" id="ARBA00022723"/>
    </source>
</evidence>
<gene>
    <name evidence="12" type="ORF">H9798_01225</name>
</gene>
<protein>
    <recommendedName>
        <fullName evidence="9">D-galactose/methyl-galactoside binding periplasmic protein MglB</fullName>
    </recommendedName>
</protein>
<dbReference type="Gene3D" id="3.40.50.2300">
    <property type="match status" value="2"/>
</dbReference>
<comment type="caution">
    <text evidence="12">The sequence shown here is derived from an EMBL/GenBank/DDBJ whole genome shotgun (WGS) entry which is preliminary data.</text>
</comment>
<comment type="subcellular location">
    <subcellularLocation>
        <location evidence="1">Cell envelope</location>
    </subcellularLocation>
</comment>
<evidence type="ECO:0000256" key="7">
    <source>
        <dbReference type="ARBA" id="ARBA00022837"/>
    </source>
</evidence>
<dbReference type="InterPro" id="IPR044085">
    <property type="entry name" value="MglB-like_PBP1"/>
</dbReference>
<dbReference type="PANTHER" id="PTHR30036:SF2">
    <property type="entry name" value="D-GALACTOSE_METHYL-GALACTOSIDE BINDING PERIPLASMIC PROTEIN MGLB"/>
    <property type="match status" value="1"/>
</dbReference>
<dbReference type="InterPro" id="IPR025997">
    <property type="entry name" value="SBP_2_dom"/>
</dbReference>
<dbReference type="InterPro" id="IPR028082">
    <property type="entry name" value="Peripla_BP_I"/>
</dbReference>
<dbReference type="GO" id="GO:0030246">
    <property type="term" value="F:carbohydrate binding"/>
    <property type="evidence" value="ECO:0007669"/>
    <property type="project" value="InterPro"/>
</dbReference>
<dbReference type="AlphaFoldDB" id="A0A9D2H8B3"/>
<evidence type="ECO:0000256" key="3">
    <source>
        <dbReference type="ARBA" id="ARBA00022597"/>
    </source>
</evidence>
<dbReference type="EMBL" id="DXAK01000006">
    <property type="protein sequence ID" value="HJA05757.1"/>
    <property type="molecule type" value="Genomic_DNA"/>
</dbReference>
<reference evidence="12" key="2">
    <citation type="submission" date="2021-04" db="EMBL/GenBank/DDBJ databases">
        <authorList>
            <person name="Gilroy R."/>
        </authorList>
    </citation>
    <scope>NUCLEOTIDE SEQUENCE</scope>
    <source>
        <strain evidence="12">ChiSjej2B20-11307</strain>
    </source>
</reference>
<dbReference type="CDD" id="cd01539">
    <property type="entry name" value="PBP1_GGBP"/>
    <property type="match status" value="1"/>
</dbReference>
<evidence type="ECO:0000313" key="12">
    <source>
        <dbReference type="EMBL" id="HJA05757.1"/>
    </source>
</evidence>
<reference evidence="12" key="1">
    <citation type="journal article" date="2021" name="PeerJ">
        <title>Extensive microbial diversity within the chicken gut microbiome revealed by metagenomics and culture.</title>
        <authorList>
            <person name="Gilroy R."/>
            <person name="Ravi A."/>
            <person name="Getino M."/>
            <person name="Pursley I."/>
            <person name="Horton D.L."/>
            <person name="Alikhan N.F."/>
            <person name="Baker D."/>
            <person name="Gharbi K."/>
            <person name="Hall N."/>
            <person name="Watson M."/>
            <person name="Adriaenssens E.M."/>
            <person name="Foster-Nyarko E."/>
            <person name="Jarju S."/>
            <person name="Secka A."/>
            <person name="Antonio M."/>
            <person name="Oren A."/>
            <person name="Chaudhuri R.R."/>
            <person name="La Ragione R."/>
            <person name="Hildebrand F."/>
            <person name="Pallen M.J."/>
        </authorList>
    </citation>
    <scope>NUCLEOTIDE SEQUENCE</scope>
    <source>
        <strain evidence="12">ChiSjej2B20-11307</strain>
    </source>
</reference>
<dbReference type="SUPFAM" id="SSF53822">
    <property type="entry name" value="Periplasmic binding protein-like I"/>
    <property type="match status" value="1"/>
</dbReference>
<comment type="subunit">
    <text evidence="8">The ABC transporter complex is composed of one ATP-binding protein (MglA), two transmembrane proteins (MglC) and a solute-binding protein (MglB).</text>
</comment>
<name>A0A9D2H8B3_9FIRM</name>
<keyword evidence="4" id="KW-0479">Metal-binding</keyword>
<dbReference type="GO" id="GO:0030288">
    <property type="term" value="C:outer membrane-bounded periplasmic space"/>
    <property type="evidence" value="ECO:0007669"/>
    <property type="project" value="TreeGrafter"/>
</dbReference>
<feature type="domain" description="Periplasmic binding protein" evidence="11">
    <location>
        <begin position="39"/>
        <end position="315"/>
    </location>
</feature>
<evidence type="ECO:0000259" key="11">
    <source>
        <dbReference type="Pfam" id="PF13407"/>
    </source>
</evidence>
<keyword evidence="5 10" id="KW-0732">Signal</keyword>
<dbReference type="GO" id="GO:0046872">
    <property type="term" value="F:metal ion binding"/>
    <property type="evidence" value="ECO:0007669"/>
    <property type="project" value="UniProtKB-KW"/>
</dbReference>
<keyword evidence="3" id="KW-0762">Sugar transport</keyword>
<feature type="signal peptide" evidence="10">
    <location>
        <begin position="1"/>
        <end position="30"/>
    </location>
</feature>
<dbReference type="Pfam" id="PF13407">
    <property type="entry name" value="Peripla_BP_4"/>
    <property type="match status" value="1"/>
</dbReference>
<proteinExistence type="predicted"/>
<dbReference type="Proteomes" id="UP000824223">
    <property type="component" value="Unassembled WGS sequence"/>
</dbReference>
<dbReference type="PANTHER" id="PTHR30036">
    <property type="entry name" value="D-XYLOSE-BINDING PERIPLASMIC PROTEIN"/>
    <property type="match status" value="1"/>
</dbReference>
<evidence type="ECO:0000313" key="13">
    <source>
        <dbReference type="Proteomes" id="UP000824223"/>
    </source>
</evidence>
<evidence type="ECO:0000256" key="8">
    <source>
        <dbReference type="ARBA" id="ARBA00034323"/>
    </source>
</evidence>
<organism evidence="12 13">
    <name type="scientific">Candidatus Mediterraneibacter pullicola</name>
    <dbReference type="NCBI Taxonomy" id="2838682"/>
    <lineage>
        <taxon>Bacteria</taxon>
        <taxon>Bacillati</taxon>
        <taxon>Bacillota</taxon>
        <taxon>Clostridia</taxon>
        <taxon>Lachnospirales</taxon>
        <taxon>Lachnospiraceae</taxon>
        <taxon>Mediterraneibacter</taxon>
    </lineage>
</organism>
<keyword evidence="2" id="KW-0813">Transport</keyword>
<dbReference type="InterPro" id="IPR050555">
    <property type="entry name" value="Bact_Solute-Bind_Prot2"/>
</dbReference>
<accession>A0A9D2H8B3</accession>
<evidence type="ECO:0000256" key="5">
    <source>
        <dbReference type="ARBA" id="ARBA00022729"/>
    </source>
</evidence>
<evidence type="ECO:0000256" key="1">
    <source>
        <dbReference type="ARBA" id="ARBA00004196"/>
    </source>
</evidence>
<keyword evidence="7" id="KW-0106">Calcium</keyword>
<evidence type="ECO:0000256" key="6">
    <source>
        <dbReference type="ARBA" id="ARBA00022764"/>
    </source>
</evidence>
<evidence type="ECO:0000256" key="2">
    <source>
        <dbReference type="ARBA" id="ARBA00022448"/>
    </source>
</evidence>
<evidence type="ECO:0000256" key="10">
    <source>
        <dbReference type="SAM" id="SignalP"/>
    </source>
</evidence>
<evidence type="ECO:0000256" key="9">
    <source>
        <dbReference type="ARBA" id="ARBA00034344"/>
    </source>
</evidence>
<feature type="chain" id="PRO_5038536792" description="D-galactose/methyl-galactoside binding periplasmic protein MglB" evidence="10">
    <location>
        <begin position="31"/>
        <end position="352"/>
    </location>
</feature>